<evidence type="ECO:0000256" key="11">
    <source>
        <dbReference type="ARBA" id="ARBA00023733"/>
    </source>
</evidence>
<dbReference type="GO" id="GO:0006508">
    <property type="term" value="P:proteolysis"/>
    <property type="evidence" value="ECO:0007669"/>
    <property type="project" value="UniProtKB-KW"/>
</dbReference>
<dbReference type="Proteomes" id="UP000694394">
    <property type="component" value="Chromosome 6"/>
</dbReference>
<evidence type="ECO:0000256" key="7">
    <source>
        <dbReference type="ARBA" id="ARBA00022757"/>
    </source>
</evidence>
<evidence type="ECO:0000256" key="16">
    <source>
        <dbReference type="PIRSR" id="PIRSR601461-2"/>
    </source>
</evidence>
<dbReference type="InterPro" id="IPR001969">
    <property type="entry name" value="Aspartic_peptidase_AS"/>
</dbReference>
<keyword evidence="7" id="KW-0222">Digestion</keyword>
<dbReference type="GeneTree" id="ENSGT00940000160626"/>
<dbReference type="PROSITE" id="PS51767">
    <property type="entry name" value="PEPTIDASE_A1"/>
    <property type="match status" value="1"/>
</dbReference>
<dbReference type="FunFam" id="2.40.70.10:FF:000004">
    <property type="entry name" value="Pepsin A"/>
    <property type="match status" value="1"/>
</dbReference>
<feature type="region of interest" description="Disordered" evidence="17">
    <location>
        <begin position="249"/>
        <end position="303"/>
    </location>
</feature>
<evidence type="ECO:0000256" key="9">
    <source>
        <dbReference type="ARBA" id="ARBA00023145"/>
    </source>
</evidence>
<evidence type="ECO:0000259" key="19">
    <source>
        <dbReference type="PROSITE" id="PS51767"/>
    </source>
</evidence>
<dbReference type="InterPro" id="IPR012848">
    <property type="entry name" value="Aspartic_peptidase_N"/>
</dbReference>
<dbReference type="InterPro" id="IPR033121">
    <property type="entry name" value="PEPTIDASE_A1"/>
</dbReference>
<dbReference type="Gene3D" id="2.40.70.10">
    <property type="entry name" value="Acid Proteases"/>
    <property type="match status" value="1"/>
</dbReference>
<dbReference type="Pfam" id="PF00026">
    <property type="entry name" value="Asp"/>
    <property type="match status" value="1"/>
</dbReference>
<feature type="disulfide bond" evidence="16">
    <location>
        <begin position="105"/>
        <end position="110"/>
    </location>
</feature>
<comment type="similarity">
    <text evidence="2">Belongs to the peptidase A1 family.</text>
</comment>
<evidence type="ECO:0000256" key="18">
    <source>
        <dbReference type="SAM" id="SignalP"/>
    </source>
</evidence>
<evidence type="ECO:0000256" key="8">
    <source>
        <dbReference type="ARBA" id="ARBA00022801"/>
    </source>
</evidence>
<dbReference type="GO" id="GO:0005615">
    <property type="term" value="C:extracellular space"/>
    <property type="evidence" value="ECO:0007669"/>
    <property type="project" value="TreeGrafter"/>
</dbReference>
<comment type="catalytic activity">
    <reaction evidence="11">
        <text>More restricted specificity than pepsin A, but shows preferential cleavage at Tyr-|-Xaa bonds. High activity on hemoglobin.</text>
        <dbReference type="EC" id="3.4.23.3"/>
    </reaction>
</comment>
<keyword evidence="5 18" id="KW-0732">Signal</keyword>
<keyword evidence="10 16" id="KW-1015">Disulfide bond</keyword>
<accession>A0A8C5XTK3</accession>
<proteinExistence type="inferred from homology"/>
<evidence type="ECO:0000256" key="1">
    <source>
        <dbReference type="ARBA" id="ARBA00004613"/>
    </source>
</evidence>
<keyword evidence="9" id="KW-0865">Zymogen</keyword>
<dbReference type="PROSITE" id="PS00141">
    <property type="entry name" value="ASP_PROTEASE"/>
    <property type="match status" value="1"/>
</dbReference>
<organism evidence="20 21">
    <name type="scientific">Microcebus murinus</name>
    <name type="common">Gray mouse lemur</name>
    <name type="synonym">Lemur murinus</name>
    <dbReference type="NCBI Taxonomy" id="30608"/>
    <lineage>
        <taxon>Eukaryota</taxon>
        <taxon>Metazoa</taxon>
        <taxon>Chordata</taxon>
        <taxon>Craniata</taxon>
        <taxon>Vertebrata</taxon>
        <taxon>Euteleostomi</taxon>
        <taxon>Mammalia</taxon>
        <taxon>Eutheria</taxon>
        <taxon>Euarchontoglires</taxon>
        <taxon>Primates</taxon>
        <taxon>Strepsirrhini</taxon>
        <taxon>Lemuriformes</taxon>
        <taxon>Cheirogaleidae</taxon>
        <taxon>Microcebus</taxon>
    </lineage>
</organism>
<reference evidence="20" key="1">
    <citation type="submission" date="2016-12" db="EMBL/GenBank/DDBJ databases">
        <title>Mouse lemur reference genome and diversity panel.</title>
        <authorList>
            <person name="Harris R."/>
            <person name="Larsen P."/>
            <person name="Liu Y."/>
            <person name="Hughes D.S."/>
            <person name="Murali S."/>
            <person name="Raveendran M."/>
            <person name="Korchina V."/>
            <person name="Wang M."/>
            <person name="Jhangiani S."/>
            <person name="Bandaranaike D."/>
            <person name="Bellair M."/>
            <person name="Blankenburg K."/>
            <person name="Chao H."/>
            <person name="Dahdouli M."/>
            <person name="Dinh H."/>
            <person name="Doddapaneni H."/>
            <person name="English A."/>
            <person name="Firestine M."/>
            <person name="Gnanaolivu R."/>
            <person name="Gross S."/>
            <person name="Hernandez B."/>
            <person name="Javaid M."/>
            <person name="Jayaseelan J."/>
            <person name="Jones J."/>
            <person name="Khan Z."/>
            <person name="Kovar C."/>
            <person name="Kurapati P."/>
            <person name="Le B."/>
            <person name="Lee S."/>
            <person name="Li M."/>
            <person name="Mathew T."/>
            <person name="Narasimhan A."/>
            <person name="Ngo D."/>
            <person name="Nguyen L."/>
            <person name="Okwuonu G."/>
            <person name="Ongeri F."/>
            <person name="Osuji N."/>
            <person name="Pu L.-L."/>
            <person name="Puazo M."/>
            <person name="Quiroz J."/>
            <person name="Raj R."/>
            <person name="Rajbhandari K."/>
            <person name="Reid J.G."/>
            <person name="Santibanez J."/>
            <person name="Sexton D."/>
            <person name="Skinner E."/>
            <person name="Vee V."/>
            <person name="Weissenberger G."/>
            <person name="Wu Y."/>
            <person name="Xin Y."/>
            <person name="Han Y."/>
            <person name="Campbell C."/>
            <person name="Brown A."/>
            <person name="Sullivan B."/>
            <person name="Shelton J."/>
            <person name="Brown S."/>
            <person name="Dudchenko O."/>
            <person name="Machol I."/>
            <person name="Durand N."/>
            <person name="Shamim M."/>
            <person name="Lieberman A."/>
            <person name="Muzny D.M."/>
            <person name="Richards S."/>
            <person name="Yoder A."/>
            <person name="Worley K.C."/>
            <person name="Rogers J."/>
            <person name="Gibbs R.A."/>
        </authorList>
    </citation>
    <scope>NUCLEOTIDE SEQUENCE [LARGE SCALE GENOMIC DNA]</scope>
</reference>
<evidence type="ECO:0000256" key="14">
    <source>
        <dbReference type="ARBA" id="ARBA00023821"/>
    </source>
</evidence>
<reference evidence="20" key="2">
    <citation type="submission" date="2025-08" db="UniProtKB">
        <authorList>
            <consortium name="Ensembl"/>
        </authorList>
    </citation>
    <scope>IDENTIFICATION</scope>
</reference>
<evidence type="ECO:0000313" key="21">
    <source>
        <dbReference type="Proteomes" id="UP000694394"/>
    </source>
</evidence>
<dbReference type="EC" id="3.4.23.3" evidence="13"/>
<evidence type="ECO:0000256" key="6">
    <source>
        <dbReference type="ARBA" id="ARBA00022750"/>
    </source>
</evidence>
<name>A0A8C5XTK3_MICMU</name>
<gene>
    <name evidence="20" type="primary">PGC</name>
</gene>
<feature type="compositionally biased region" description="Polar residues" evidence="17">
    <location>
        <begin position="249"/>
        <end position="259"/>
    </location>
</feature>
<evidence type="ECO:0000256" key="4">
    <source>
        <dbReference type="ARBA" id="ARBA00022670"/>
    </source>
</evidence>
<evidence type="ECO:0000256" key="17">
    <source>
        <dbReference type="SAM" id="MobiDB-lite"/>
    </source>
</evidence>
<evidence type="ECO:0000256" key="15">
    <source>
        <dbReference type="ARBA" id="ARBA00033248"/>
    </source>
</evidence>
<comment type="subcellular location">
    <subcellularLocation>
        <location evidence="1">Secreted</location>
    </subcellularLocation>
</comment>
<dbReference type="GO" id="GO:0007586">
    <property type="term" value="P:digestion"/>
    <property type="evidence" value="ECO:0007669"/>
    <property type="project" value="UniProtKB-KW"/>
</dbReference>
<keyword evidence="8" id="KW-0378">Hydrolase</keyword>
<dbReference type="Gene3D" id="6.10.140.60">
    <property type="match status" value="1"/>
</dbReference>
<reference evidence="20" key="3">
    <citation type="submission" date="2025-09" db="UniProtKB">
        <authorList>
            <consortium name="Ensembl"/>
        </authorList>
    </citation>
    <scope>IDENTIFICATION</scope>
</reference>
<protein>
    <recommendedName>
        <fullName evidence="14">Gastricsin</fullName>
        <ecNumber evidence="13">3.4.23.3</ecNumber>
    </recommendedName>
    <alternativeName>
        <fullName evidence="15">Pepsinogen C</fullName>
    </alternativeName>
</protein>
<keyword evidence="6" id="KW-0064">Aspartyl protease</keyword>
<dbReference type="GO" id="GO:0004190">
    <property type="term" value="F:aspartic-type endopeptidase activity"/>
    <property type="evidence" value="ECO:0007669"/>
    <property type="project" value="UniProtKB-KW"/>
</dbReference>
<dbReference type="InterPro" id="IPR021109">
    <property type="entry name" value="Peptidase_aspartic_dom_sf"/>
</dbReference>
<dbReference type="PANTHER" id="PTHR47966">
    <property type="entry name" value="BETA-SITE APP-CLEAVING ENZYME, ISOFORM A-RELATED"/>
    <property type="match status" value="1"/>
</dbReference>
<dbReference type="SUPFAM" id="SSF50630">
    <property type="entry name" value="Acid proteases"/>
    <property type="match status" value="1"/>
</dbReference>
<dbReference type="PANTHER" id="PTHR47966:SF72">
    <property type="entry name" value="GASTRICSIN"/>
    <property type="match status" value="1"/>
</dbReference>
<evidence type="ECO:0000256" key="3">
    <source>
        <dbReference type="ARBA" id="ARBA00022525"/>
    </source>
</evidence>
<dbReference type="Ensembl" id="ENSMICT00000069152.1">
    <property type="protein sequence ID" value="ENSMICP00000041010.1"/>
    <property type="gene ID" value="ENSMICG00000041517.1"/>
</dbReference>
<dbReference type="EMBL" id="ABDC03007569">
    <property type="status" value="NOT_ANNOTATED_CDS"/>
    <property type="molecule type" value="Genomic_DNA"/>
</dbReference>
<dbReference type="Pfam" id="PF07966">
    <property type="entry name" value="A1_Propeptide"/>
    <property type="match status" value="1"/>
</dbReference>
<feature type="chain" id="PRO_5034012821" description="Gastricsin" evidence="18">
    <location>
        <begin position="17"/>
        <end position="303"/>
    </location>
</feature>
<keyword evidence="3" id="KW-0964">Secreted</keyword>
<feature type="signal peptide" evidence="18">
    <location>
        <begin position="1"/>
        <end position="16"/>
    </location>
</feature>
<sequence length="303" mass="33396">MKWLVVALVCLRLSEAALLRVPVKKFKSIREKMRENGAEEDQRTQKYDPALKYRFTNAVVEVGYEPIYYRDASFFGDLSFGTPPQKFKILFDTGSSDVWVPSALCYTITCSKHTRFDPSQSSTFTTKWKSFSVKYGSGTVNGFFGYDTISIPKQQFGLTTYMLGSTFVYSEFDGILGLGYPDLARDGVTTVLEGMVNNGIFSELIFSFYIYNLVLESPGLGPPLTSDKAPPSPTRQPLEQMWPTLPSTKALSLSSPSRKLTSRVGLGGAPGDIGRQKRGSVGWDRAGVPTMRGSPGGRHHSGA</sequence>
<evidence type="ECO:0000256" key="5">
    <source>
        <dbReference type="ARBA" id="ARBA00022729"/>
    </source>
</evidence>
<evidence type="ECO:0000256" key="2">
    <source>
        <dbReference type="ARBA" id="ARBA00007447"/>
    </source>
</evidence>
<feature type="domain" description="Peptidase A1" evidence="19">
    <location>
        <begin position="74"/>
        <end position="303"/>
    </location>
</feature>
<evidence type="ECO:0000256" key="10">
    <source>
        <dbReference type="ARBA" id="ARBA00023157"/>
    </source>
</evidence>
<keyword evidence="4" id="KW-0645">Protease</keyword>
<dbReference type="AlphaFoldDB" id="A0A8C5XTK3"/>
<evidence type="ECO:0000256" key="13">
    <source>
        <dbReference type="ARBA" id="ARBA00023796"/>
    </source>
</evidence>
<keyword evidence="21" id="KW-1185">Reference proteome</keyword>
<dbReference type="InterPro" id="IPR001461">
    <property type="entry name" value="Aspartic_peptidase_A1"/>
</dbReference>
<evidence type="ECO:0000256" key="12">
    <source>
        <dbReference type="ARBA" id="ARBA00023749"/>
    </source>
</evidence>
<evidence type="ECO:0000313" key="20">
    <source>
        <dbReference type="Ensembl" id="ENSMICP00000041010.1"/>
    </source>
</evidence>
<comment type="function">
    <text evidence="12">Hydrolyzes a variety of proteins.</text>
</comment>